<dbReference type="InterPro" id="IPR036026">
    <property type="entry name" value="Seven-hairpin_glycosidases"/>
</dbReference>
<dbReference type="Proteomes" id="UP000812966">
    <property type="component" value="Unassembled WGS sequence"/>
</dbReference>
<evidence type="ECO:0000256" key="5">
    <source>
        <dbReference type="ARBA" id="ARBA00023157"/>
    </source>
</evidence>
<feature type="active site" evidence="6">
    <location>
        <position position="524"/>
    </location>
</feature>
<feature type="active site" description="Proton donor" evidence="6">
    <location>
        <position position="468"/>
    </location>
</feature>
<dbReference type="PRINTS" id="PR00747">
    <property type="entry name" value="GLYHDRLASE47"/>
</dbReference>
<evidence type="ECO:0000256" key="7">
    <source>
        <dbReference type="PIRSR" id="PIRSR601382-2"/>
    </source>
</evidence>
<dbReference type="PANTHER" id="PTHR11742:SF103">
    <property type="entry name" value="ENDOPLASMIC RETICULUM MANNOSIDASE MNL2-RELATED"/>
    <property type="match status" value="1"/>
</dbReference>
<feature type="active site" description="Proton donor" evidence="6">
    <location>
        <position position="223"/>
    </location>
</feature>
<comment type="cofactor">
    <cofactor evidence="1 7">
        <name>Ca(2+)</name>
        <dbReference type="ChEBI" id="CHEBI:29108"/>
    </cofactor>
</comment>
<feature type="region of interest" description="Disordered" evidence="10">
    <location>
        <begin position="75"/>
        <end position="94"/>
    </location>
</feature>
<evidence type="ECO:0000313" key="12">
    <source>
        <dbReference type="Proteomes" id="UP000812966"/>
    </source>
</evidence>
<gene>
    <name evidence="11" type="ORF">FFLO_02676</name>
</gene>
<dbReference type="Gene3D" id="1.50.10.10">
    <property type="match status" value="1"/>
</dbReference>
<dbReference type="Pfam" id="PF01532">
    <property type="entry name" value="Glyco_hydro_47"/>
    <property type="match status" value="1"/>
</dbReference>
<comment type="caution">
    <text evidence="11">The sequence shown here is derived from an EMBL/GenBank/DDBJ whole genome shotgun (WGS) entry which is preliminary data.</text>
</comment>
<keyword evidence="7" id="KW-0106">Calcium</keyword>
<sequence>MPPDTPEGLPRADSILPEMSVKSLKRPEVRKFPDSHYEKLYDLPSEGPIEEYEPNPMPEDAFERHWTSPDWFKTDRDSTGSSLPPVQADRKAFRESHAEKELRLGRRDAVKRAFIHAWQGYKDYAWGHDELRPVSGGASDPFAGWGASIVDALGTLLIMGLEDEYDACREHINRLDFRLVEGKDWAYGYRPSPSMLANESAPAYLRRNDSVGRATDVKLRVFETHIRYLGGLLGAYDLSGDRLMLERAEDLAKILARAYKTQTSIPLGSLDPGSDQEWYRATPMLSAEMGSNILEFTRLSQVTGNKSYFDIGQRTTDWLQRYVVDKTRYPPLLPVSFNSDMHESTPLGGTYTMGGMVDSYYEYLIKQHLLVGGATEQYSEMYTSAIETARKELFMPVTNYPGRDYLVRFLMIPALEKQQLQHLTCFAGGMLGLGGKLLNRTNDLDDGLRVTQTCYMMGTMTESGLQPEIINFHNPNNSASYERIKIELPGKNAYGGSRWLVQEKLKGSPPGASASAAQYQGRPETIESVFYMYRLTGDKAWQERGWRMFTSWVKACKTTAGFSEAVDTRKEHPDLSDKMESFVLAETLKYYYLLFSEAELLSLDDYVFNTEAHPFLLHNLNPGSHKFWTDKGDQDLGVRASGTDAQLWLRYDLRTSGSYKTWRD</sequence>
<dbReference type="SUPFAM" id="SSF48225">
    <property type="entry name" value="Seven-hairpin glycosidases"/>
    <property type="match status" value="1"/>
</dbReference>
<comment type="pathway">
    <text evidence="2">Protein modification; protein glycosylation.</text>
</comment>
<dbReference type="InterPro" id="IPR050749">
    <property type="entry name" value="Glycosyl_Hydrolase_47"/>
</dbReference>
<keyword evidence="12" id="KW-1185">Reference proteome</keyword>
<reference evidence="11" key="1">
    <citation type="submission" date="2020-04" db="EMBL/GenBank/DDBJ databases">
        <title>Analysis of mating type loci in Filobasidium floriforme.</title>
        <authorList>
            <person name="Nowrousian M."/>
        </authorList>
    </citation>
    <scope>NUCLEOTIDE SEQUENCE</scope>
    <source>
        <strain evidence="11">CBS 6242</strain>
    </source>
</reference>
<proteinExistence type="inferred from homology"/>
<dbReference type="GO" id="GO:0016020">
    <property type="term" value="C:membrane"/>
    <property type="evidence" value="ECO:0007669"/>
    <property type="project" value="InterPro"/>
</dbReference>
<dbReference type="EMBL" id="JABELV010000044">
    <property type="protein sequence ID" value="KAG7561859.1"/>
    <property type="molecule type" value="Genomic_DNA"/>
</dbReference>
<evidence type="ECO:0000256" key="9">
    <source>
        <dbReference type="RuleBase" id="RU361193"/>
    </source>
</evidence>
<evidence type="ECO:0000256" key="8">
    <source>
        <dbReference type="PIRSR" id="PIRSR601382-3"/>
    </source>
</evidence>
<dbReference type="GO" id="GO:0036503">
    <property type="term" value="P:ERAD pathway"/>
    <property type="evidence" value="ECO:0007669"/>
    <property type="project" value="UniProtKB-ARBA"/>
</dbReference>
<organism evidence="11 12">
    <name type="scientific">Filobasidium floriforme</name>
    <dbReference type="NCBI Taxonomy" id="5210"/>
    <lineage>
        <taxon>Eukaryota</taxon>
        <taxon>Fungi</taxon>
        <taxon>Dikarya</taxon>
        <taxon>Basidiomycota</taxon>
        <taxon>Agaricomycotina</taxon>
        <taxon>Tremellomycetes</taxon>
        <taxon>Filobasidiales</taxon>
        <taxon>Filobasidiaceae</taxon>
        <taxon>Filobasidium</taxon>
    </lineage>
</organism>
<feature type="binding site" evidence="7">
    <location>
        <position position="610"/>
    </location>
    <ligand>
        <name>Ca(2+)</name>
        <dbReference type="ChEBI" id="CHEBI:29108"/>
    </ligand>
</feature>
<keyword evidence="4 9" id="KW-0378">Hydrolase</keyword>
<feature type="active site" evidence="6">
    <location>
        <position position="358"/>
    </location>
</feature>
<name>A0A8K0NRJ3_9TREE</name>
<feature type="region of interest" description="Disordered" evidence="10">
    <location>
        <begin position="40"/>
        <end position="60"/>
    </location>
</feature>
<dbReference type="PANTHER" id="PTHR11742">
    <property type="entry name" value="MANNOSYL-OLIGOSACCHARIDE ALPHA-1,2-MANNOSIDASE-RELATED"/>
    <property type="match status" value="1"/>
</dbReference>
<comment type="similarity">
    <text evidence="3 9">Belongs to the glycosyl hydrolase 47 family.</text>
</comment>
<dbReference type="GO" id="GO:0005975">
    <property type="term" value="P:carbohydrate metabolic process"/>
    <property type="evidence" value="ECO:0007669"/>
    <property type="project" value="InterPro"/>
</dbReference>
<dbReference type="InterPro" id="IPR001382">
    <property type="entry name" value="Glyco_hydro_47"/>
</dbReference>
<dbReference type="GO" id="GO:0005509">
    <property type="term" value="F:calcium ion binding"/>
    <property type="evidence" value="ECO:0007669"/>
    <property type="project" value="InterPro"/>
</dbReference>
<evidence type="ECO:0000256" key="4">
    <source>
        <dbReference type="ARBA" id="ARBA00022801"/>
    </source>
</evidence>
<protein>
    <recommendedName>
        <fullName evidence="9">alpha-1,2-Mannosidase</fullName>
        <ecNumber evidence="9">3.2.1.-</ecNumber>
    </recommendedName>
</protein>
<evidence type="ECO:0000256" key="2">
    <source>
        <dbReference type="ARBA" id="ARBA00004922"/>
    </source>
</evidence>
<dbReference type="GO" id="GO:0004571">
    <property type="term" value="F:mannosyl-oligosaccharide 1,2-alpha-mannosidase activity"/>
    <property type="evidence" value="ECO:0007669"/>
    <property type="project" value="InterPro"/>
</dbReference>
<dbReference type="GO" id="GO:0005783">
    <property type="term" value="C:endoplasmic reticulum"/>
    <property type="evidence" value="ECO:0007669"/>
    <property type="project" value="TreeGrafter"/>
</dbReference>
<evidence type="ECO:0000256" key="3">
    <source>
        <dbReference type="ARBA" id="ARBA00007658"/>
    </source>
</evidence>
<evidence type="ECO:0000256" key="6">
    <source>
        <dbReference type="PIRSR" id="PIRSR601382-1"/>
    </source>
</evidence>
<feature type="disulfide bond" evidence="8">
    <location>
        <begin position="425"/>
        <end position="454"/>
    </location>
</feature>
<keyword evidence="5 8" id="KW-1015">Disulfide bond</keyword>
<evidence type="ECO:0000256" key="10">
    <source>
        <dbReference type="SAM" id="MobiDB-lite"/>
    </source>
</evidence>
<dbReference type="AlphaFoldDB" id="A0A8K0NRJ3"/>
<evidence type="ECO:0000313" key="11">
    <source>
        <dbReference type="EMBL" id="KAG7561859.1"/>
    </source>
</evidence>
<evidence type="ECO:0000256" key="1">
    <source>
        <dbReference type="ARBA" id="ARBA00001913"/>
    </source>
</evidence>
<dbReference type="InterPro" id="IPR012341">
    <property type="entry name" value="6hp_glycosidase-like_sf"/>
</dbReference>
<accession>A0A8K0NRJ3</accession>
<keyword evidence="7" id="KW-0479">Metal-binding</keyword>
<dbReference type="EC" id="3.2.1.-" evidence="9"/>
<keyword evidence="9" id="KW-0326">Glycosidase</keyword>